<dbReference type="SUPFAM" id="SSF57850">
    <property type="entry name" value="RING/U-box"/>
    <property type="match status" value="1"/>
</dbReference>
<evidence type="ECO:0000259" key="8">
    <source>
        <dbReference type="PROSITE" id="PS50188"/>
    </source>
</evidence>
<keyword evidence="5" id="KW-0175">Coiled coil</keyword>
<dbReference type="Pfam" id="PF13765">
    <property type="entry name" value="PRY"/>
    <property type="match status" value="1"/>
</dbReference>
<evidence type="ECO:0000259" key="7">
    <source>
        <dbReference type="PROSITE" id="PS50119"/>
    </source>
</evidence>
<dbReference type="GeneID" id="117350168"/>
<dbReference type="InterPro" id="IPR003879">
    <property type="entry name" value="Butyrophylin_SPRY"/>
</dbReference>
<evidence type="ECO:0000256" key="5">
    <source>
        <dbReference type="SAM" id="Coils"/>
    </source>
</evidence>
<gene>
    <name evidence="10" type="primary">LOC117350168</name>
</gene>
<reference evidence="10" key="1">
    <citation type="submission" date="2025-08" db="UniProtKB">
        <authorList>
            <consortium name="RefSeq"/>
        </authorList>
    </citation>
    <scope>IDENTIFICATION</scope>
</reference>
<dbReference type="PROSITE" id="PS50188">
    <property type="entry name" value="B302_SPRY"/>
    <property type="match status" value="1"/>
</dbReference>
<evidence type="ECO:0000313" key="9">
    <source>
        <dbReference type="Proteomes" id="UP000515159"/>
    </source>
</evidence>
<dbReference type="OrthoDB" id="654191at2759"/>
<dbReference type="Gene3D" id="2.60.120.920">
    <property type="match status" value="1"/>
</dbReference>
<name>A0A6P8NUM6_GEOSA</name>
<dbReference type="SMART" id="SM00449">
    <property type="entry name" value="SPRY"/>
    <property type="match status" value="1"/>
</dbReference>
<accession>A0A6P8NUM6</accession>
<dbReference type="SUPFAM" id="SSF57845">
    <property type="entry name" value="B-box zinc-binding domain"/>
    <property type="match status" value="1"/>
</dbReference>
<keyword evidence="1" id="KW-0479">Metal-binding</keyword>
<evidence type="ECO:0000256" key="3">
    <source>
        <dbReference type="ARBA" id="ARBA00022833"/>
    </source>
</evidence>
<dbReference type="InterPro" id="IPR000315">
    <property type="entry name" value="Znf_B-box"/>
</dbReference>
<dbReference type="InterPro" id="IPR013083">
    <property type="entry name" value="Znf_RING/FYVE/PHD"/>
</dbReference>
<evidence type="ECO:0000256" key="1">
    <source>
        <dbReference type="ARBA" id="ARBA00022723"/>
    </source>
</evidence>
<dbReference type="InterPro" id="IPR017907">
    <property type="entry name" value="Znf_RING_CS"/>
</dbReference>
<proteinExistence type="predicted"/>
<dbReference type="InParanoid" id="A0A6P8NUM6"/>
<dbReference type="Pfam" id="PF15227">
    <property type="entry name" value="zf-C3HC4_4"/>
    <property type="match status" value="1"/>
</dbReference>
<evidence type="ECO:0000259" key="6">
    <source>
        <dbReference type="PROSITE" id="PS50089"/>
    </source>
</evidence>
<dbReference type="CDD" id="cd16594">
    <property type="entry name" value="RING-HC_TRIM7-like_C-IV"/>
    <property type="match status" value="1"/>
</dbReference>
<evidence type="ECO:0000256" key="2">
    <source>
        <dbReference type="ARBA" id="ARBA00022771"/>
    </source>
</evidence>
<dbReference type="PROSITE" id="PS00518">
    <property type="entry name" value="ZF_RING_1"/>
    <property type="match status" value="1"/>
</dbReference>
<dbReference type="Gene3D" id="3.30.40.10">
    <property type="entry name" value="Zinc/RING finger domain, C3HC4 (zinc finger)"/>
    <property type="match status" value="1"/>
</dbReference>
<protein>
    <submittedName>
        <fullName evidence="10">E3 ubiquitin-protein ligase TRIM39-like</fullName>
    </submittedName>
</protein>
<dbReference type="InterPro" id="IPR013320">
    <property type="entry name" value="ConA-like_dom_sf"/>
</dbReference>
<dbReference type="CDD" id="cd19762">
    <property type="entry name" value="Bbox2_TRIM7-like"/>
    <property type="match status" value="1"/>
</dbReference>
<dbReference type="SMART" id="SM00589">
    <property type="entry name" value="PRY"/>
    <property type="match status" value="1"/>
</dbReference>
<dbReference type="Pfam" id="PF00643">
    <property type="entry name" value="zf-B_box"/>
    <property type="match status" value="1"/>
</dbReference>
<keyword evidence="3" id="KW-0862">Zinc</keyword>
<feature type="domain" description="B30.2/SPRY" evidence="8">
    <location>
        <begin position="273"/>
        <end position="511"/>
    </location>
</feature>
<dbReference type="InterPro" id="IPR003877">
    <property type="entry name" value="SPRY_dom"/>
</dbReference>
<dbReference type="Proteomes" id="UP000515159">
    <property type="component" value="Chromosome 16"/>
</dbReference>
<dbReference type="GO" id="GO:0008270">
    <property type="term" value="F:zinc ion binding"/>
    <property type="evidence" value="ECO:0007669"/>
    <property type="project" value="UniProtKB-KW"/>
</dbReference>
<feature type="domain" description="RING-type" evidence="6">
    <location>
        <begin position="16"/>
        <end position="57"/>
    </location>
</feature>
<keyword evidence="9" id="KW-1185">Reference proteome</keyword>
<dbReference type="AlphaFoldDB" id="A0A6P8NUM6"/>
<dbReference type="SUPFAM" id="SSF49899">
    <property type="entry name" value="Concanavalin A-like lectins/glucanases"/>
    <property type="match status" value="2"/>
</dbReference>
<evidence type="ECO:0000313" key="10">
    <source>
        <dbReference type="RefSeq" id="XP_033780117.1"/>
    </source>
</evidence>
<feature type="domain" description="B box-type" evidence="7">
    <location>
        <begin position="86"/>
        <end position="127"/>
    </location>
</feature>
<organism evidence="9 10">
    <name type="scientific">Geotrypetes seraphini</name>
    <name type="common">Gaboon caecilian</name>
    <name type="synonym">Caecilia seraphini</name>
    <dbReference type="NCBI Taxonomy" id="260995"/>
    <lineage>
        <taxon>Eukaryota</taxon>
        <taxon>Metazoa</taxon>
        <taxon>Chordata</taxon>
        <taxon>Craniata</taxon>
        <taxon>Vertebrata</taxon>
        <taxon>Euteleostomi</taxon>
        <taxon>Amphibia</taxon>
        <taxon>Gymnophiona</taxon>
        <taxon>Geotrypetes</taxon>
    </lineage>
</organism>
<dbReference type="KEGG" id="gsh:117350168"/>
<dbReference type="InterPro" id="IPR001870">
    <property type="entry name" value="B30.2/SPRY"/>
</dbReference>
<dbReference type="InterPro" id="IPR001841">
    <property type="entry name" value="Znf_RING"/>
</dbReference>
<dbReference type="PRINTS" id="PR01407">
    <property type="entry name" value="BUTYPHLNCDUF"/>
</dbReference>
<dbReference type="SMART" id="SM00184">
    <property type="entry name" value="RING"/>
    <property type="match status" value="1"/>
</dbReference>
<dbReference type="PROSITE" id="PS50089">
    <property type="entry name" value="ZF_RING_2"/>
    <property type="match status" value="1"/>
</dbReference>
<evidence type="ECO:0000256" key="4">
    <source>
        <dbReference type="PROSITE-ProRule" id="PRU00024"/>
    </source>
</evidence>
<dbReference type="Pfam" id="PF00622">
    <property type="entry name" value="SPRY"/>
    <property type="match status" value="1"/>
</dbReference>
<dbReference type="InterPro" id="IPR050143">
    <property type="entry name" value="TRIM/RBCC"/>
</dbReference>
<feature type="coiled-coil region" evidence="5">
    <location>
        <begin position="200"/>
        <end position="234"/>
    </location>
</feature>
<dbReference type="InterPro" id="IPR006574">
    <property type="entry name" value="PRY"/>
</dbReference>
<dbReference type="PROSITE" id="PS50119">
    <property type="entry name" value="ZF_BBOX"/>
    <property type="match status" value="1"/>
</dbReference>
<dbReference type="PANTHER" id="PTHR24103">
    <property type="entry name" value="E3 UBIQUITIN-PROTEIN LIGASE TRIM"/>
    <property type="match status" value="1"/>
</dbReference>
<keyword evidence="2 4" id="KW-0863">Zinc-finger</keyword>
<dbReference type="SMART" id="SM00336">
    <property type="entry name" value="BBOX"/>
    <property type="match status" value="1"/>
</dbReference>
<sequence>MAAVSSTENLREEATCSICLDYFKDPVISACGHNFCCSCITRCWEGLDANFTCPQCRETFQQRVLIPNRQLANMVEIAKQLLQKRGKEPVCEKHYEALKLFCENDQKPICVVCGLSQDHKAHTMHPLEEAVQKYKTQLHQCLQELRSNLENIQMWQSSEEEKTGKVKIQVEAQRKIITSEFEELRQFLNEEEQVFLSSLKKEEKEILEKLNANISQLKVQSSSLEQQIAEIEKKCQQPAMDFLNEVETILSRGRSMKCLKPKVVYCELRKTTRGIPWQIFVLNNIEKKLKVSVTLDSETANSNLFLSENQKLARWVTNEQAVETIGKRFDAYPCVLGCEGFISGKHYWAVQIGNGINWSIGVARESVSRKGDATWLRNKALAARKINHAPHACFGQPKPSAGFYGNQYEAFSNSISPEVKALQKKSVVESPERGIWALELSNGRYNALTTPVTHLTLENKPQKLGVCLDYDGGRLAFYNADTGEPLYTFTASFTEKIFPYFCLWDGELMSL</sequence>
<dbReference type="Gene3D" id="3.30.160.60">
    <property type="entry name" value="Classic Zinc Finger"/>
    <property type="match status" value="1"/>
</dbReference>
<dbReference type="InterPro" id="IPR043136">
    <property type="entry name" value="B30.2/SPRY_sf"/>
</dbReference>
<dbReference type="RefSeq" id="XP_033780117.1">
    <property type="nucleotide sequence ID" value="XM_033924226.1"/>
</dbReference>